<dbReference type="STRING" id="1121898.GCA_000422725_01493"/>
<evidence type="ECO:0000313" key="11">
    <source>
        <dbReference type="Proteomes" id="UP000030111"/>
    </source>
</evidence>
<dbReference type="InterPro" id="IPR039426">
    <property type="entry name" value="TonB-dep_rcpt-like"/>
</dbReference>
<dbReference type="GO" id="GO:0009279">
    <property type="term" value="C:cell outer membrane"/>
    <property type="evidence" value="ECO:0007669"/>
    <property type="project" value="UniProtKB-SubCell"/>
</dbReference>
<dbReference type="Pfam" id="PF07715">
    <property type="entry name" value="Plug"/>
    <property type="match status" value="1"/>
</dbReference>
<dbReference type="Pfam" id="PF13715">
    <property type="entry name" value="CarbopepD_reg_2"/>
    <property type="match status" value="1"/>
</dbReference>
<dbReference type="NCBIfam" id="TIGR04056">
    <property type="entry name" value="OMP_RagA_SusC"/>
    <property type="match status" value="1"/>
</dbReference>
<keyword evidence="6 7" id="KW-0998">Cell outer membrane</keyword>
<dbReference type="InterPro" id="IPR008969">
    <property type="entry name" value="CarboxyPept-like_regulatory"/>
</dbReference>
<feature type="signal peptide" evidence="8">
    <location>
        <begin position="1"/>
        <end position="22"/>
    </location>
</feature>
<dbReference type="InterPro" id="IPR036942">
    <property type="entry name" value="Beta-barrel_TonB_sf"/>
</dbReference>
<evidence type="ECO:0000313" key="10">
    <source>
        <dbReference type="EMBL" id="KGO94350.1"/>
    </source>
</evidence>
<evidence type="ECO:0000256" key="4">
    <source>
        <dbReference type="ARBA" id="ARBA00022692"/>
    </source>
</evidence>
<organism evidence="10 11">
    <name type="scientific">Flavobacterium subsaxonicum WB 4.1-42 = DSM 21790</name>
    <dbReference type="NCBI Taxonomy" id="1121898"/>
    <lineage>
        <taxon>Bacteria</taxon>
        <taxon>Pseudomonadati</taxon>
        <taxon>Bacteroidota</taxon>
        <taxon>Flavobacteriia</taxon>
        <taxon>Flavobacteriales</taxon>
        <taxon>Flavobacteriaceae</taxon>
        <taxon>Flavobacterium</taxon>
    </lineage>
</organism>
<dbReference type="InterPro" id="IPR037066">
    <property type="entry name" value="Plug_dom_sf"/>
</dbReference>
<evidence type="ECO:0000256" key="8">
    <source>
        <dbReference type="SAM" id="SignalP"/>
    </source>
</evidence>
<protein>
    <recommendedName>
        <fullName evidence="9">TonB-dependent receptor plug domain-containing protein</fullName>
    </recommendedName>
</protein>
<comment type="subcellular location">
    <subcellularLocation>
        <location evidence="1 7">Cell outer membrane</location>
        <topology evidence="1 7">Multi-pass membrane protein</topology>
    </subcellularLocation>
</comment>
<feature type="chain" id="PRO_5002003750" description="TonB-dependent receptor plug domain-containing protein" evidence="8">
    <location>
        <begin position="23"/>
        <end position="1027"/>
    </location>
</feature>
<dbReference type="EMBL" id="JRLY01000002">
    <property type="protein sequence ID" value="KGO94350.1"/>
    <property type="molecule type" value="Genomic_DNA"/>
</dbReference>
<evidence type="ECO:0000256" key="2">
    <source>
        <dbReference type="ARBA" id="ARBA00022448"/>
    </source>
</evidence>
<proteinExistence type="inferred from homology"/>
<gene>
    <name evidence="10" type="ORF">Q766_05375</name>
</gene>
<dbReference type="InterPro" id="IPR012910">
    <property type="entry name" value="Plug_dom"/>
</dbReference>
<dbReference type="SUPFAM" id="SSF56935">
    <property type="entry name" value="Porins"/>
    <property type="match status" value="1"/>
</dbReference>
<sequence>MKSKFTWIFTLLLAFFIQFSFAQEKTVTGVVNDATGMPIPGVTVRVQGSNAQGVQTDFDGKFSILASQGQKLIFSYIGMQEQVVTVGAANTIPTVALQEGGIELKTVAIEGYRTTAKKRSNVAVTTITSETLEGRPNVSFVQSLQGQVPGLNISTGSGSPGSAKTSVIIRGLGSLNGNTEPLYVIDGVPSNLVNFRSINGNDIESISVLKDAGATSVYGNRGANGVIIVKTKRGSFDSGLKVRYSGVTGFTTMQKENYNLMTGQQLLTLERLKGAGTGATGGENGAMTDAEIAAAPNTYWKDYFFQTGISQDHSLSFTQGSKNTNSFISLGYFEQEGIVPSTDIKRISIRSNFTGKSTNDKFNYTTNLYAGYSKRNQLEQETRTDIDGNVLQNPLQGMLTSLPYLDPAAYQNGQQLFDEFGAASFALTPYMLMDYIDNIYNRYEEVKLLMNGSASYKLTNDLTFGVTGGIDYTQNTRVFARLPQSYLAIVAATAYPENPGIETQSTTRDFSFNGNSRLNYNKVFNDKHSIDASVMTEYFKAHYQGNSFTATGLNSKTYAPGAGTGYIPFNTATPNLYQRTVSAAKYEGGLFSYFGMFDYDYDSKYGIGASVRRDASFRFTDENQWATFWSVSARWNIDKENFMQNSIFTELKLRGSIGTSGNQNIGGESIYDGRSVTRTLYSSLTGYNNSNSIGLPTSTTTGYLSIGNSDAQWETTLQSNIGIDFVIGKRLRGTFDAYRKYTKDLFLGVPISASNGAYQYEGNSGNMENKGLEALLAYDVIKNEDFTLTLTANGSYNENKLKNLPGGDQAFGDLQINANDEVVYQYFMVKYAGVNPSNGNSLYYDANGALTENPTLDDRVKTGKSFIPKYQGGFGFNADYKGFYATAQFTFVTDVYRVDSDYANLMDPTSIGTFQLSEDINRAWTPDNTTTDVPSINATNSATDAALSDRFLRDSSYLRLKYASIGYNVPSTFLEKTFLTSVRVYGQAENFITWTKWRGFDAESNGASTYGGYPTPRVFSFGVDLSF</sequence>
<dbReference type="Gene3D" id="2.40.170.20">
    <property type="entry name" value="TonB-dependent receptor, beta-barrel domain"/>
    <property type="match status" value="1"/>
</dbReference>
<keyword evidence="5 7" id="KW-0472">Membrane</keyword>
<dbReference type="Gene3D" id="2.60.40.1120">
    <property type="entry name" value="Carboxypeptidase-like, regulatory domain"/>
    <property type="match status" value="1"/>
</dbReference>
<evidence type="ECO:0000256" key="3">
    <source>
        <dbReference type="ARBA" id="ARBA00022452"/>
    </source>
</evidence>
<dbReference type="NCBIfam" id="TIGR04057">
    <property type="entry name" value="SusC_RagA_signa"/>
    <property type="match status" value="1"/>
</dbReference>
<dbReference type="OrthoDB" id="9768177at2"/>
<keyword evidence="8" id="KW-0732">Signal</keyword>
<evidence type="ECO:0000256" key="7">
    <source>
        <dbReference type="PROSITE-ProRule" id="PRU01360"/>
    </source>
</evidence>
<dbReference type="Proteomes" id="UP000030111">
    <property type="component" value="Unassembled WGS sequence"/>
</dbReference>
<keyword evidence="11" id="KW-1185">Reference proteome</keyword>
<evidence type="ECO:0000256" key="1">
    <source>
        <dbReference type="ARBA" id="ARBA00004571"/>
    </source>
</evidence>
<dbReference type="Gene3D" id="2.170.130.10">
    <property type="entry name" value="TonB-dependent receptor, plug domain"/>
    <property type="match status" value="1"/>
</dbReference>
<dbReference type="SUPFAM" id="SSF49464">
    <property type="entry name" value="Carboxypeptidase regulatory domain-like"/>
    <property type="match status" value="1"/>
</dbReference>
<accession>A0A0A2N1L2</accession>
<name>A0A0A2N1L2_9FLAO</name>
<dbReference type="AlphaFoldDB" id="A0A0A2N1L2"/>
<keyword evidence="4 7" id="KW-0812">Transmembrane</keyword>
<dbReference type="RefSeq" id="WP_026990368.1">
    <property type="nucleotide sequence ID" value="NZ_AUGP01000017.1"/>
</dbReference>
<dbReference type="InterPro" id="IPR023997">
    <property type="entry name" value="TonB-dep_OMP_SusC/RagA_CS"/>
</dbReference>
<reference evidence="10 11" key="1">
    <citation type="submission" date="2013-09" db="EMBL/GenBank/DDBJ databases">
        <authorList>
            <person name="Zeng Z."/>
            <person name="Chen C."/>
        </authorList>
    </citation>
    <scope>NUCLEOTIDE SEQUENCE [LARGE SCALE GENOMIC DNA]</scope>
    <source>
        <strain evidence="10 11">WB 4.1-42</strain>
    </source>
</reference>
<feature type="domain" description="TonB-dependent receptor plug" evidence="9">
    <location>
        <begin position="117"/>
        <end position="226"/>
    </location>
</feature>
<evidence type="ECO:0000259" key="9">
    <source>
        <dbReference type="Pfam" id="PF07715"/>
    </source>
</evidence>
<comment type="caution">
    <text evidence="10">The sequence shown here is derived from an EMBL/GenBank/DDBJ whole genome shotgun (WGS) entry which is preliminary data.</text>
</comment>
<dbReference type="PROSITE" id="PS52016">
    <property type="entry name" value="TONB_DEPENDENT_REC_3"/>
    <property type="match status" value="1"/>
</dbReference>
<comment type="similarity">
    <text evidence="7">Belongs to the TonB-dependent receptor family.</text>
</comment>
<evidence type="ECO:0000256" key="6">
    <source>
        <dbReference type="ARBA" id="ARBA00023237"/>
    </source>
</evidence>
<dbReference type="eggNOG" id="COG1629">
    <property type="taxonomic scope" value="Bacteria"/>
</dbReference>
<evidence type="ECO:0000256" key="5">
    <source>
        <dbReference type="ARBA" id="ARBA00023136"/>
    </source>
</evidence>
<dbReference type="InterPro" id="IPR023996">
    <property type="entry name" value="TonB-dep_OMP_SusC/RagA"/>
</dbReference>
<keyword evidence="3 7" id="KW-1134">Transmembrane beta strand</keyword>
<keyword evidence="2 7" id="KW-0813">Transport</keyword>